<keyword evidence="3 9" id="KW-1133">Transmembrane helix</keyword>
<evidence type="ECO:0000256" key="7">
    <source>
        <dbReference type="ARBA" id="ARBA00023224"/>
    </source>
</evidence>
<dbReference type="PRINTS" id="PR00237">
    <property type="entry name" value="GPCRRHODOPSN"/>
</dbReference>
<dbReference type="InterPro" id="IPR000276">
    <property type="entry name" value="GPCR_Rhodpsn"/>
</dbReference>
<feature type="non-terminal residue" evidence="11">
    <location>
        <position position="330"/>
    </location>
</feature>
<sequence>SPVHRPIISTNKKKTFFRQTLPKMEMGQTAVTTITAMYGVAMLSAVVGNCLLIYIVWRKPEVRSLTSSMFVNMAVADLLVAFFMMPFSIVHLHTNSQWKISELPADLTCRSFMLISYTTPMASILCLVFMAIDRFYAVFYPLMARAVWFRKAKIVSPMIWISSTASMAIMPFIYKLNYEFSLCEFHPDVLGNQTQTFRIVFLYIFVVTYLIPLGVISPLYIKIARKIWSNYVPGNSSIVEHQRRKREDSKRNLIRMLIIIVVVFALSWLPAQVIHLIWAIKTFYFQPPIIAMYLGFWLAHANSAINPWLHIALSSRIRLAFTRMLRVRSS</sequence>
<dbReference type="Gene3D" id="1.20.1070.10">
    <property type="entry name" value="Rhodopsin 7-helix transmembrane proteins"/>
    <property type="match status" value="1"/>
</dbReference>
<evidence type="ECO:0000256" key="5">
    <source>
        <dbReference type="ARBA" id="ARBA00023136"/>
    </source>
</evidence>
<gene>
    <name evidence="11" type="ORF">PLOB_00032238</name>
</gene>
<feature type="transmembrane region" description="Helical" evidence="9">
    <location>
        <begin position="112"/>
        <end position="133"/>
    </location>
</feature>
<dbReference type="Pfam" id="PF00001">
    <property type="entry name" value="7tm_1"/>
    <property type="match status" value="1"/>
</dbReference>
<dbReference type="SMART" id="SM01381">
    <property type="entry name" value="7TM_GPCR_Srsx"/>
    <property type="match status" value="1"/>
</dbReference>
<accession>A0ABN8S2L5</accession>
<name>A0ABN8S2L5_9CNID</name>
<keyword evidence="12" id="KW-1185">Reference proteome</keyword>
<evidence type="ECO:0000256" key="6">
    <source>
        <dbReference type="ARBA" id="ARBA00023170"/>
    </source>
</evidence>
<feature type="transmembrane region" description="Helical" evidence="9">
    <location>
        <begin position="200"/>
        <end position="221"/>
    </location>
</feature>
<dbReference type="EMBL" id="CALNXK010000419">
    <property type="protein sequence ID" value="CAH3185275.1"/>
    <property type="molecule type" value="Genomic_DNA"/>
</dbReference>
<feature type="transmembrane region" description="Helical" evidence="9">
    <location>
        <begin position="154"/>
        <end position="174"/>
    </location>
</feature>
<feature type="non-terminal residue" evidence="11">
    <location>
        <position position="1"/>
    </location>
</feature>
<keyword evidence="2 8" id="KW-0812">Transmembrane</keyword>
<keyword evidence="4 8" id="KW-0297">G-protein coupled receptor</keyword>
<organism evidence="11 12">
    <name type="scientific">Porites lobata</name>
    <dbReference type="NCBI Taxonomy" id="104759"/>
    <lineage>
        <taxon>Eukaryota</taxon>
        <taxon>Metazoa</taxon>
        <taxon>Cnidaria</taxon>
        <taxon>Anthozoa</taxon>
        <taxon>Hexacorallia</taxon>
        <taxon>Scleractinia</taxon>
        <taxon>Fungiina</taxon>
        <taxon>Poritidae</taxon>
        <taxon>Porites</taxon>
    </lineage>
</organism>
<dbReference type="PROSITE" id="PS50262">
    <property type="entry name" value="G_PROTEIN_RECEP_F1_2"/>
    <property type="match status" value="1"/>
</dbReference>
<keyword evidence="5 9" id="KW-0472">Membrane</keyword>
<dbReference type="SUPFAM" id="SSF81321">
    <property type="entry name" value="Family A G protein-coupled receptor-like"/>
    <property type="match status" value="1"/>
</dbReference>
<reference evidence="11 12" key="1">
    <citation type="submission" date="2022-05" db="EMBL/GenBank/DDBJ databases">
        <authorList>
            <consortium name="Genoscope - CEA"/>
            <person name="William W."/>
        </authorList>
    </citation>
    <scope>NUCLEOTIDE SEQUENCE [LARGE SCALE GENOMIC DNA]</scope>
</reference>
<feature type="transmembrane region" description="Helical" evidence="9">
    <location>
        <begin position="69"/>
        <end position="92"/>
    </location>
</feature>
<comment type="subcellular location">
    <subcellularLocation>
        <location evidence="1">Membrane</location>
        <topology evidence="1">Multi-pass membrane protein</topology>
    </subcellularLocation>
</comment>
<comment type="caution">
    <text evidence="11">The sequence shown here is derived from an EMBL/GenBank/DDBJ whole genome shotgun (WGS) entry which is preliminary data.</text>
</comment>
<feature type="domain" description="G-protein coupled receptors family 1 profile" evidence="10">
    <location>
        <begin position="48"/>
        <end position="310"/>
    </location>
</feature>
<evidence type="ECO:0000256" key="9">
    <source>
        <dbReference type="SAM" id="Phobius"/>
    </source>
</evidence>
<dbReference type="PANTHER" id="PTHR45695">
    <property type="entry name" value="LEUCOKININ RECEPTOR-RELATED"/>
    <property type="match status" value="1"/>
</dbReference>
<evidence type="ECO:0000256" key="4">
    <source>
        <dbReference type="ARBA" id="ARBA00023040"/>
    </source>
</evidence>
<dbReference type="CDD" id="cd00637">
    <property type="entry name" value="7tm_classA_rhodopsin-like"/>
    <property type="match status" value="1"/>
</dbReference>
<feature type="transmembrane region" description="Helical" evidence="9">
    <location>
        <begin position="36"/>
        <end position="57"/>
    </location>
</feature>
<evidence type="ECO:0000259" key="10">
    <source>
        <dbReference type="PROSITE" id="PS50262"/>
    </source>
</evidence>
<dbReference type="PANTHER" id="PTHR45695:SF9">
    <property type="entry name" value="LEUCOKININ RECEPTOR"/>
    <property type="match status" value="1"/>
</dbReference>
<comment type="similarity">
    <text evidence="8">Belongs to the G-protein coupled receptor 1 family.</text>
</comment>
<keyword evidence="6 8" id="KW-0675">Receptor</keyword>
<evidence type="ECO:0000313" key="11">
    <source>
        <dbReference type="EMBL" id="CAH3185275.1"/>
    </source>
</evidence>
<evidence type="ECO:0000313" key="12">
    <source>
        <dbReference type="Proteomes" id="UP001159405"/>
    </source>
</evidence>
<evidence type="ECO:0000256" key="1">
    <source>
        <dbReference type="ARBA" id="ARBA00004141"/>
    </source>
</evidence>
<feature type="transmembrane region" description="Helical" evidence="9">
    <location>
        <begin position="253"/>
        <end position="278"/>
    </location>
</feature>
<dbReference type="PROSITE" id="PS00237">
    <property type="entry name" value="G_PROTEIN_RECEP_F1_1"/>
    <property type="match status" value="1"/>
</dbReference>
<proteinExistence type="inferred from homology"/>
<protein>
    <recommendedName>
        <fullName evidence="10">G-protein coupled receptors family 1 profile domain-containing protein</fullName>
    </recommendedName>
</protein>
<feature type="transmembrane region" description="Helical" evidence="9">
    <location>
        <begin position="290"/>
        <end position="309"/>
    </location>
</feature>
<keyword evidence="7 8" id="KW-0807">Transducer</keyword>
<dbReference type="InterPro" id="IPR017452">
    <property type="entry name" value="GPCR_Rhodpsn_7TM"/>
</dbReference>
<dbReference type="Proteomes" id="UP001159405">
    <property type="component" value="Unassembled WGS sequence"/>
</dbReference>
<evidence type="ECO:0000256" key="8">
    <source>
        <dbReference type="RuleBase" id="RU000688"/>
    </source>
</evidence>
<evidence type="ECO:0000256" key="2">
    <source>
        <dbReference type="ARBA" id="ARBA00022692"/>
    </source>
</evidence>
<evidence type="ECO:0000256" key="3">
    <source>
        <dbReference type="ARBA" id="ARBA00022989"/>
    </source>
</evidence>